<dbReference type="InterPro" id="IPR037165">
    <property type="entry name" value="AldOxase/xan_DH_Mopterin-bd_sf"/>
</dbReference>
<evidence type="ECO:0000259" key="2">
    <source>
        <dbReference type="Pfam" id="PF20256"/>
    </source>
</evidence>
<evidence type="ECO:0000313" key="4">
    <source>
        <dbReference type="Proteomes" id="UP000215914"/>
    </source>
</evidence>
<dbReference type="GO" id="GO:0005506">
    <property type="term" value="F:iron ion binding"/>
    <property type="evidence" value="ECO:0007669"/>
    <property type="project" value="InterPro"/>
</dbReference>
<sequence length="78" mass="8644">MGSVNWELLIMQAVVQSVNLSASSFFVPKFTSISYINYGAAVSEVEVNLLNGETKMLQRDIIYDCRQSLNPAVDLGQE</sequence>
<dbReference type="AlphaFoldDB" id="A0A9K3N4G5"/>
<dbReference type="PANTHER" id="PTHR11908:SF132">
    <property type="entry name" value="ALDEHYDE OXIDASE 1-RELATED"/>
    <property type="match status" value="1"/>
</dbReference>
<dbReference type="Proteomes" id="UP000215914">
    <property type="component" value="Unassembled WGS sequence"/>
</dbReference>
<dbReference type="GO" id="GO:0004031">
    <property type="term" value="F:aldehyde oxidase activity"/>
    <property type="evidence" value="ECO:0007669"/>
    <property type="project" value="UniProtKB-EC"/>
</dbReference>
<protein>
    <submittedName>
        <fullName evidence="3">Aldehyde oxidase</fullName>
        <ecNumber evidence="3">1.2.3.1</ecNumber>
    </submittedName>
</protein>
<organism evidence="3 4">
    <name type="scientific">Helianthus annuus</name>
    <name type="common">Common sunflower</name>
    <dbReference type="NCBI Taxonomy" id="4232"/>
    <lineage>
        <taxon>Eukaryota</taxon>
        <taxon>Viridiplantae</taxon>
        <taxon>Streptophyta</taxon>
        <taxon>Embryophyta</taxon>
        <taxon>Tracheophyta</taxon>
        <taxon>Spermatophyta</taxon>
        <taxon>Magnoliopsida</taxon>
        <taxon>eudicotyledons</taxon>
        <taxon>Gunneridae</taxon>
        <taxon>Pentapetalae</taxon>
        <taxon>asterids</taxon>
        <taxon>campanulids</taxon>
        <taxon>Asterales</taxon>
        <taxon>Asteraceae</taxon>
        <taxon>Asteroideae</taxon>
        <taxon>Heliantheae alliance</taxon>
        <taxon>Heliantheae</taxon>
        <taxon>Helianthus</taxon>
    </lineage>
</organism>
<reference evidence="3" key="1">
    <citation type="journal article" date="2017" name="Nature">
        <title>The sunflower genome provides insights into oil metabolism, flowering and Asterid evolution.</title>
        <authorList>
            <person name="Badouin H."/>
            <person name="Gouzy J."/>
            <person name="Grassa C.J."/>
            <person name="Murat F."/>
            <person name="Staton S.E."/>
            <person name="Cottret L."/>
            <person name="Lelandais-Briere C."/>
            <person name="Owens G.L."/>
            <person name="Carrere S."/>
            <person name="Mayjonade B."/>
            <person name="Legrand L."/>
            <person name="Gill N."/>
            <person name="Kane N.C."/>
            <person name="Bowers J.E."/>
            <person name="Hubner S."/>
            <person name="Bellec A."/>
            <person name="Berard A."/>
            <person name="Berges H."/>
            <person name="Blanchet N."/>
            <person name="Boniface M.C."/>
            <person name="Brunel D."/>
            <person name="Catrice O."/>
            <person name="Chaidir N."/>
            <person name="Claudel C."/>
            <person name="Donnadieu C."/>
            <person name="Faraut T."/>
            <person name="Fievet G."/>
            <person name="Helmstetter N."/>
            <person name="King M."/>
            <person name="Knapp S.J."/>
            <person name="Lai Z."/>
            <person name="Le Paslier M.C."/>
            <person name="Lippi Y."/>
            <person name="Lorenzon L."/>
            <person name="Mandel J.R."/>
            <person name="Marage G."/>
            <person name="Marchand G."/>
            <person name="Marquand E."/>
            <person name="Bret-Mestries E."/>
            <person name="Morien E."/>
            <person name="Nambeesan S."/>
            <person name="Nguyen T."/>
            <person name="Pegot-Espagnet P."/>
            <person name="Pouilly N."/>
            <person name="Raftis F."/>
            <person name="Sallet E."/>
            <person name="Schiex T."/>
            <person name="Thomas J."/>
            <person name="Vandecasteele C."/>
            <person name="Vares D."/>
            <person name="Vear F."/>
            <person name="Vautrin S."/>
            <person name="Crespi M."/>
            <person name="Mangin B."/>
            <person name="Burke J.M."/>
            <person name="Salse J."/>
            <person name="Munos S."/>
            <person name="Vincourt P."/>
            <person name="Rieseberg L.H."/>
            <person name="Langlade N.B."/>
        </authorList>
    </citation>
    <scope>NUCLEOTIDE SEQUENCE</scope>
    <source>
        <tissue evidence="3">Leaves</tissue>
    </source>
</reference>
<dbReference type="SUPFAM" id="SSF56003">
    <property type="entry name" value="Molybdenum cofactor-binding domain"/>
    <property type="match status" value="1"/>
</dbReference>
<dbReference type="EMBL" id="MNCJ02000325">
    <property type="protein sequence ID" value="KAF5786592.1"/>
    <property type="molecule type" value="Genomic_DNA"/>
</dbReference>
<dbReference type="Gene3D" id="3.30.365.10">
    <property type="entry name" value="Aldehyde oxidase/xanthine dehydrogenase, molybdopterin binding domain"/>
    <property type="match status" value="1"/>
</dbReference>
<evidence type="ECO:0000313" key="3">
    <source>
        <dbReference type="EMBL" id="KAF5786592.1"/>
    </source>
</evidence>
<dbReference type="EC" id="1.2.3.1" evidence="3"/>
<dbReference type="InterPro" id="IPR016208">
    <property type="entry name" value="Ald_Oxase/xanthine_DH-like"/>
</dbReference>
<proteinExistence type="predicted"/>
<accession>A0A9K3N4G5</accession>
<gene>
    <name evidence="3" type="ORF">HanXRQr2_Chr10g0442751</name>
</gene>
<comment type="caution">
    <text evidence="3">The sequence shown here is derived from an EMBL/GenBank/DDBJ whole genome shotgun (WGS) entry which is preliminary data.</text>
</comment>
<keyword evidence="3" id="KW-0560">Oxidoreductase</keyword>
<reference evidence="3" key="2">
    <citation type="submission" date="2020-06" db="EMBL/GenBank/DDBJ databases">
        <title>Helianthus annuus Genome sequencing and assembly Release 2.</title>
        <authorList>
            <person name="Gouzy J."/>
            <person name="Langlade N."/>
            <person name="Munos S."/>
        </authorList>
    </citation>
    <scope>NUCLEOTIDE SEQUENCE</scope>
    <source>
        <tissue evidence="3">Leaves</tissue>
    </source>
</reference>
<keyword evidence="1" id="KW-0500">Molybdenum</keyword>
<dbReference type="InterPro" id="IPR046867">
    <property type="entry name" value="AldOxase/xan_DH_MoCoBD2"/>
</dbReference>
<name>A0A9K3N4G5_HELAN</name>
<evidence type="ECO:0000256" key="1">
    <source>
        <dbReference type="ARBA" id="ARBA00022505"/>
    </source>
</evidence>
<dbReference type="Pfam" id="PF20256">
    <property type="entry name" value="MoCoBD_2"/>
    <property type="match status" value="1"/>
</dbReference>
<dbReference type="PANTHER" id="PTHR11908">
    <property type="entry name" value="XANTHINE DEHYDROGENASE"/>
    <property type="match status" value="1"/>
</dbReference>
<dbReference type="Gramene" id="mRNA:HanXRQr2_Chr10g0442751">
    <property type="protein sequence ID" value="mRNA:HanXRQr2_Chr10g0442751"/>
    <property type="gene ID" value="HanXRQr2_Chr10g0442751"/>
</dbReference>
<feature type="domain" description="Aldehyde oxidase/xanthine dehydrogenase second molybdopterin binding" evidence="2">
    <location>
        <begin position="3"/>
        <end position="77"/>
    </location>
</feature>
<keyword evidence="4" id="KW-1185">Reference proteome</keyword>